<keyword evidence="1" id="KW-0677">Repeat</keyword>
<dbReference type="InterPro" id="IPR019734">
    <property type="entry name" value="TPR_rpt"/>
</dbReference>
<keyword evidence="2 3" id="KW-0802">TPR repeat</keyword>
<dbReference type="Pfam" id="PF13432">
    <property type="entry name" value="TPR_16"/>
    <property type="match status" value="1"/>
</dbReference>
<evidence type="ECO:0008006" key="8">
    <source>
        <dbReference type="Google" id="ProtNLM"/>
    </source>
</evidence>
<comment type="caution">
    <text evidence="6">The sequence shown here is derived from an EMBL/GenBank/DDBJ whole genome shotgun (WGS) entry which is preliminary data.</text>
</comment>
<accession>A0ABS1DC71</accession>
<dbReference type="Pfam" id="PF13431">
    <property type="entry name" value="TPR_17"/>
    <property type="match status" value="1"/>
</dbReference>
<dbReference type="RefSeq" id="WP_200339890.1">
    <property type="nucleotide sequence ID" value="NZ_NRRL01000011.1"/>
</dbReference>
<sequence>MVRYRLTPLPAVLALLLAATSAPAQTSAQTEENGYTFGPPDDAVQAPDSAPRQDPSVEAAARYADCLEMARRDPDKAIERARTWQDTGGGDPARHCEAIAHMTRGDYHRAGRMLEDLARTMPKDIGESPRVNALSQASRAWLLGNRPARAAAAATQALEMQPDNVELLLDRAHARFQAGRYWETIDDLNRAIELAPDRADLYVYRGSAYRYVDSPTMARENLERALEIDPGNVEALFELGALARIQGDKESARKRWMAVIRQAPDSGLAQTARENLQQMDVQVDGGSG</sequence>
<dbReference type="InterPro" id="IPR050498">
    <property type="entry name" value="Ycf3"/>
</dbReference>
<organism evidence="6 7">
    <name type="scientific">Rhodovibrio sodomensis</name>
    <dbReference type="NCBI Taxonomy" id="1088"/>
    <lineage>
        <taxon>Bacteria</taxon>
        <taxon>Pseudomonadati</taxon>
        <taxon>Pseudomonadota</taxon>
        <taxon>Alphaproteobacteria</taxon>
        <taxon>Rhodospirillales</taxon>
        <taxon>Rhodovibrionaceae</taxon>
        <taxon>Rhodovibrio</taxon>
    </lineage>
</organism>
<dbReference type="EMBL" id="NRRL01000011">
    <property type="protein sequence ID" value="MBK1667727.1"/>
    <property type="molecule type" value="Genomic_DNA"/>
</dbReference>
<dbReference type="Proteomes" id="UP001296873">
    <property type="component" value="Unassembled WGS sequence"/>
</dbReference>
<evidence type="ECO:0000256" key="2">
    <source>
        <dbReference type="ARBA" id="ARBA00022803"/>
    </source>
</evidence>
<evidence type="ECO:0000313" key="6">
    <source>
        <dbReference type="EMBL" id="MBK1667727.1"/>
    </source>
</evidence>
<keyword evidence="5" id="KW-0732">Signal</keyword>
<proteinExistence type="predicted"/>
<feature type="chain" id="PRO_5045127429" description="Tetratricopeptide repeat protein" evidence="5">
    <location>
        <begin position="25"/>
        <end position="288"/>
    </location>
</feature>
<dbReference type="PANTHER" id="PTHR44858">
    <property type="entry name" value="TETRATRICOPEPTIDE REPEAT PROTEIN 6"/>
    <property type="match status" value="1"/>
</dbReference>
<protein>
    <recommendedName>
        <fullName evidence="8">Tetratricopeptide repeat protein</fullName>
    </recommendedName>
</protein>
<dbReference type="InterPro" id="IPR011990">
    <property type="entry name" value="TPR-like_helical_dom_sf"/>
</dbReference>
<dbReference type="SMART" id="SM00028">
    <property type="entry name" value="TPR"/>
    <property type="match status" value="4"/>
</dbReference>
<gene>
    <name evidence="6" type="ORF">CKO28_06725</name>
</gene>
<dbReference type="PANTHER" id="PTHR44858:SF1">
    <property type="entry name" value="UDP-N-ACETYLGLUCOSAMINE--PEPTIDE N-ACETYLGLUCOSAMINYLTRANSFERASE SPINDLY-RELATED"/>
    <property type="match status" value="1"/>
</dbReference>
<evidence type="ECO:0000256" key="3">
    <source>
        <dbReference type="PROSITE-ProRule" id="PRU00339"/>
    </source>
</evidence>
<feature type="repeat" description="TPR" evidence="3">
    <location>
        <begin position="199"/>
        <end position="232"/>
    </location>
</feature>
<evidence type="ECO:0000256" key="4">
    <source>
        <dbReference type="SAM" id="MobiDB-lite"/>
    </source>
</evidence>
<dbReference type="PROSITE" id="PS50005">
    <property type="entry name" value="TPR"/>
    <property type="match status" value="2"/>
</dbReference>
<keyword evidence="7" id="KW-1185">Reference proteome</keyword>
<evidence type="ECO:0000256" key="1">
    <source>
        <dbReference type="ARBA" id="ARBA00022737"/>
    </source>
</evidence>
<dbReference type="Gene3D" id="1.25.40.10">
    <property type="entry name" value="Tetratricopeptide repeat domain"/>
    <property type="match status" value="1"/>
</dbReference>
<evidence type="ECO:0000256" key="5">
    <source>
        <dbReference type="SAM" id="SignalP"/>
    </source>
</evidence>
<feature type="region of interest" description="Disordered" evidence="4">
    <location>
        <begin position="24"/>
        <end position="58"/>
    </location>
</feature>
<feature type="repeat" description="TPR" evidence="3">
    <location>
        <begin position="165"/>
        <end position="198"/>
    </location>
</feature>
<reference evidence="6 7" key="1">
    <citation type="journal article" date="2020" name="Microorganisms">
        <title>Osmotic Adaptation and Compatible Solute Biosynthesis of Phototrophic Bacteria as Revealed from Genome Analyses.</title>
        <authorList>
            <person name="Imhoff J.F."/>
            <person name="Rahn T."/>
            <person name="Kunzel S."/>
            <person name="Keller A."/>
            <person name="Neulinger S.C."/>
        </authorList>
    </citation>
    <scope>NUCLEOTIDE SEQUENCE [LARGE SCALE GENOMIC DNA]</scope>
    <source>
        <strain evidence="6 7">DSM 9895</strain>
    </source>
</reference>
<evidence type="ECO:0000313" key="7">
    <source>
        <dbReference type="Proteomes" id="UP001296873"/>
    </source>
</evidence>
<feature type="signal peptide" evidence="5">
    <location>
        <begin position="1"/>
        <end position="24"/>
    </location>
</feature>
<name>A0ABS1DC71_9PROT</name>
<dbReference type="SUPFAM" id="SSF48452">
    <property type="entry name" value="TPR-like"/>
    <property type="match status" value="1"/>
</dbReference>